<feature type="binding site" evidence="5">
    <location>
        <position position="66"/>
    </location>
    <ligand>
        <name>ATP</name>
        <dbReference type="ChEBI" id="CHEBI:30616"/>
    </ligand>
</feature>
<dbReference type="EMBL" id="ABCS01000015">
    <property type="protein sequence ID" value="EDM79971.1"/>
    <property type="molecule type" value="Genomic_DNA"/>
</dbReference>
<comment type="caution">
    <text evidence="8">The sequence shown here is derived from an EMBL/GenBank/DDBJ whole genome shotgun (WGS) entry which is preliminary data.</text>
</comment>
<dbReference type="PROSITE" id="PS00107">
    <property type="entry name" value="PROTEIN_KINASE_ATP"/>
    <property type="match status" value="1"/>
</dbReference>
<dbReference type="InterPro" id="IPR000719">
    <property type="entry name" value="Prot_kinase_dom"/>
</dbReference>
<keyword evidence="9" id="KW-1185">Reference proteome</keyword>
<dbReference type="PROSITE" id="PS50011">
    <property type="entry name" value="PROTEIN_KINASE_DOM"/>
    <property type="match status" value="1"/>
</dbReference>
<dbReference type="AlphaFoldDB" id="A6G2N4"/>
<keyword evidence="8" id="KW-0723">Serine/threonine-protein kinase</keyword>
<dbReference type="SUPFAM" id="SSF56112">
    <property type="entry name" value="Protein kinase-like (PK-like)"/>
    <property type="match status" value="1"/>
</dbReference>
<dbReference type="GO" id="GO:0005524">
    <property type="term" value="F:ATP binding"/>
    <property type="evidence" value="ECO:0007669"/>
    <property type="project" value="UniProtKB-UniRule"/>
</dbReference>
<keyword evidence="1" id="KW-0808">Transferase</keyword>
<dbReference type="CDD" id="cd14014">
    <property type="entry name" value="STKc_PknB_like"/>
    <property type="match status" value="1"/>
</dbReference>
<evidence type="ECO:0000259" key="7">
    <source>
        <dbReference type="PROSITE" id="PS50011"/>
    </source>
</evidence>
<evidence type="ECO:0000256" key="3">
    <source>
        <dbReference type="ARBA" id="ARBA00022777"/>
    </source>
</evidence>
<accession>A6G2N4</accession>
<protein>
    <submittedName>
        <fullName evidence="8">Putative serine/threonine protein kinase</fullName>
    </submittedName>
</protein>
<organism evidence="8 9">
    <name type="scientific">Plesiocystis pacifica SIR-1</name>
    <dbReference type="NCBI Taxonomy" id="391625"/>
    <lineage>
        <taxon>Bacteria</taxon>
        <taxon>Pseudomonadati</taxon>
        <taxon>Myxococcota</taxon>
        <taxon>Polyangia</taxon>
        <taxon>Nannocystales</taxon>
        <taxon>Nannocystaceae</taxon>
        <taxon>Plesiocystis</taxon>
    </lineage>
</organism>
<sequence length="606" mass="65209">MLPRGVVVMVERRPPPPPPALPELEPFERLGPYLLLDRLGNGGMGEVWMARRQTPFDGASKVVAIKVMSSKLAHSVEARRLFESEARLSMMLTHSNIVQMFDVGMEGQRAYLAMEWVDGLDLATVLRVSRRAGEAIDPNLAAYVIGEVLHALSYAHGLCEDGQREAVLHRDISPQNILTSVSGEVKLTDFGIARLCSEETTGNHVRGKLRYMPPEQLTGGARSPASDLFAVGAVLHEMLSGEAFRADIPTNELYYYVSAGLTPTLEREGLPAALCGLVDALLAPEVEDRLQSAEQALAMLRRWSGYSTQRSELGRRVLALAGLEGPRSGLSIEGRTTTYSSGARRGVLAMSHADLATRGAQTERCGFPVPEAARAIDAQSGQPPQGESAEAVEAPLPRDVSPSRALEPVALGLLGLASGVLGVVLWFGEVPPSPDPSPASTMFSTHTKGERCGEPLAVEEANTNELAPPALTQSSTEGSTPRPPSTARETSDTQVSAHKAPTPSKVRARRKAKGIRSPQPEASALPSTVTFTSGEFHWLRVAIGERRLTLDPRAQLRLAPGRYRVALRDGEGSWEQAGELLVEAGLAYRVDFTRSGGFRVTTMDSP</sequence>
<name>A6G2N4_9BACT</name>
<feature type="domain" description="Protein kinase" evidence="7">
    <location>
        <begin position="33"/>
        <end position="300"/>
    </location>
</feature>
<dbReference type="GO" id="GO:0004674">
    <property type="term" value="F:protein serine/threonine kinase activity"/>
    <property type="evidence" value="ECO:0007669"/>
    <property type="project" value="UniProtKB-KW"/>
</dbReference>
<keyword evidence="2 5" id="KW-0547">Nucleotide-binding</keyword>
<dbReference type="Gene3D" id="3.30.200.20">
    <property type="entry name" value="Phosphorylase Kinase, domain 1"/>
    <property type="match status" value="1"/>
</dbReference>
<proteinExistence type="predicted"/>
<dbReference type="Gene3D" id="1.10.510.10">
    <property type="entry name" value="Transferase(Phosphotransferase) domain 1"/>
    <property type="match status" value="1"/>
</dbReference>
<dbReference type="eggNOG" id="COG0515">
    <property type="taxonomic scope" value="Bacteria"/>
</dbReference>
<keyword evidence="4 5" id="KW-0067">ATP-binding</keyword>
<feature type="compositionally biased region" description="Polar residues" evidence="6">
    <location>
        <begin position="466"/>
        <end position="479"/>
    </location>
</feature>
<dbReference type="PANTHER" id="PTHR43289">
    <property type="entry name" value="MITOGEN-ACTIVATED PROTEIN KINASE KINASE KINASE 20-RELATED"/>
    <property type="match status" value="1"/>
</dbReference>
<dbReference type="STRING" id="391625.PPSIR1_23056"/>
<evidence type="ECO:0000256" key="2">
    <source>
        <dbReference type="ARBA" id="ARBA00022741"/>
    </source>
</evidence>
<evidence type="ECO:0000256" key="1">
    <source>
        <dbReference type="ARBA" id="ARBA00022679"/>
    </source>
</evidence>
<dbReference type="InterPro" id="IPR011009">
    <property type="entry name" value="Kinase-like_dom_sf"/>
</dbReference>
<evidence type="ECO:0000256" key="5">
    <source>
        <dbReference type="PROSITE-ProRule" id="PRU10141"/>
    </source>
</evidence>
<reference evidence="8 9" key="1">
    <citation type="submission" date="2007-06" db="EMBL/GenBank/DDBJ databases">
        <authorList>
            <person name="Shimkets L."/>
            <person name="Ferriera S."/>
            <person name="Johnson J."/>
            <person name="Kravitz S."/>
            <person name="Beeson K."/>
            <person name="Sutton G."/>
            <person name="Rogers Y.-H."/>
            <person name="Friedman R."/>
            <person name="Frazier M."/>
            <person name="Venter J.C."/>
        </authorList>
    </citation>
    <scope>NUCLEOTIDE SEQUENCE [LARGE SCALE GENOMIC DNA]</scope>
    <source>
        <strain evidence="8 9">SIR-1</strain>
    </source>
</reference>
<evidence type="ECO:0000256" key="4">
    <source>
        <dbReference type="ARBA" id="ARBA00022840"/>
    </source>
</evidence>
<evidence type="ECO:0000313" key="8">
    <source>
        <dbReference type="EMBL" id="EDM79971.1"/>
    </source>
</evidence>
<dbReference type="Pfam" id="PF00069">
    <property type="entry name" value="Pkinase"/>
    <property type="match status" value="1"/>
</dbReference>
<feature type="region of interest" description="Disordered" evidence="6">
    <location>
        <begin position="466"/>
        <end position="526"/>
    </location>
</feature>
<dbReference type="PANTHER" id="PTHR43289:SF6">
    <property type="entry name" value="SERINE_THREONINE-PROTEIN KINASE NEKL-3"/>
    <property type="match status" value="1"/>
</dbReference>
<gene>
    <name evidence="8" type="ORF">PPSIR1_23056</name>
</gene>
<keyword evidence="3 8" id="KW-0418">Kinase</keyword>
<evidence type="ECO:0000256" key="6">
    <source>
        <dbReference type="SAM" id="MobiDB-lite"/>
    </source>
</evidence>
<dbReference type="Proteomes" id="UP000005801">
    <property type="component" value="Unassembled WGS sequence"/>
</dbReference>
<dbReference type="InterPro" id="IPR017441">
    <property type="entry name" value="Protein_kinase_ATP_BS"/>
</dbReference>
<evidence type="ECO:0000313" key="9">
    <source>
        <dbReference type="Proteomes" id="UP000005801"/>
    </source>
</evidence>